<dbReference type="EMBL" id="JBAWKY010000001">
    <property type="protein sequence ID" value="MEI4461023.1"/>
    <property type="molecule type" value="Genomic_DNA"/>
</dbReference>
<evidence type="ECO:0000313" key="2">
    <source>
        <dbReference type="Proteomes" id="UP001387110"/>
    </source>
</evidence>
<sequence length="202" mass="23957">MIPNDFSDPDNLRFVIEQDYKSAFSIFTNPDDESSSFESSFLEEWFHRLQAFPLFVCVEVNRYDEEEFEVLCRFCSITYNDLTPLADKRFIVAELKHAEDFQRLYSYIHPHASWNDLVIWSTKPIVFRIEYRTHYHSERPEKTVIISMQENMSVFAFSYDADVVNVVSNQPFFETADHLFQTLPDFVVPTLDDDTEDVQEKE</sequence>
<organism evidence="1 2">
    <name type="scientific">Exiguobacterium indicum</name>
    <dbReference type="NCBI Taxonomy" id="296995"/>
    <lineage>
        <taxon>Bacteria</taxon>
        <taxon>Bacillati</taxon>
        <taxon>Bacillota</taxon>
        <taxon>Bacilli</taxon>
        <taxon>Bacillales</taxon>
        <taxon>Bacillales Family XII. Incertae Sedis</taxon>
        <taxon>Exiguobacterium</taxon>
    </lineage>
</organism>
<keyword evidence="2" id="KW-1185">Reference proteome</keyword>
<gene>
    <name evidence="1" type="ORF">SZL87_01155</name>
</gene>
<accession>A0ABU8EFS1</accession>
<protein>
    <submittedName>
        <fullName evidence="1">Uncharacterized protein</fullName>
    </submittedName>
</protein>
<evidence type="ECO:0000313" key="1">
    <source>
        <dbReference type="EMBL" id="MEI4461023.1"/>
    </source>
</evidence>
<reference evidence="1 2" key="1">
    <citation type="submission" date="2023-12" db="EMBL/GenBank/DDBJ databases">
        <authorList>
            <person name="Easwaran N."/>
            <person name="Lazarus H.P.S."/>
        </authorList>
    </citation>
    <scope>NUCLEOTIDE SEQUENCE [LARGE SCALE GENOMIC DNA]</scope>
    <source>
        <strain evidence="1 2">VIT-2023</strain>
    </source>
</reference>
<dbReference type="Proteomes" id="UP001387110">
    <property type="component" value="Unassembled WGS sequence"/>
</dbReference>
<name>A0ABU8EFS1_9BACL</name>
<comment type="caution">
    <text evidence="1">The sequence shown here is derived from an EMBL/GenBank/DDBJ whole genome shotgun (WGS) entry which is preliminary data.</text>
</comment>
<proteinExistence type="predicted"/>
<dbReference type="RefSeq" id="WP_336448846.1">
    <property type="nucleotide sequence ID" value="NZ_JBAWKY010000001.1"/>
</dbReference>